<evidence type="ECO:0000256" key="3">
    <source>
        <dbReference type="ARBA" id="ARBA00022729"/>
    </source>
</evidence>
<reference evidence="9" key="2">
    <citation type="submission" date="2021-09" db="EMBL/GenBank/DDBJ databases">
        <authorList>
            <person name="Gilroy R."/>
        </authorList>
    </citation>
    <scope>NUCLEOTIDE SEQUENCE</scope>
    <source>
        <strain evidence="9">CHK154-13316</strain>
    </source>
</reference>
<feature type="domain" description="RagB/SusD" evidence="7">
    <location>
        <begin position="327"/>
        <end position="627"/>
    </location>
</feature>
<dbReference type="Gene3D" id="1.25.40.390">
    <property type="match status" value="1"/>
</dbReference>
<organism evidence="9 10">
    <name type="scientific">Bacteroides xylanisolvens</name>
    <dbReference type="NCBI Taxonomy" id="371601"/>
    <lineage>
        <taxon>Bacteria</taxon>
        <taxon>Pseudomonadati</taxon>
        <taxon>Bacteroidota</taxon>
        <taxon>Bacteroidia</taxon>
        <taxon>Bacteroidales</taxon>
        <taxon>Bacteroidaceae</taxon>
        <taxon>Bacteroides</taxon>
    </lineage>
</organism>
<comment type="similarity">
    <text evidence="2">Belongs to the SusD family.</text>
</comment>
<evidence type="ECO:0000313" key="9">
    <source>
        <dbReference type="EMBL" id="HJG13725.1"/>
    </source>
</evidence>
<feature type="domain" description="SusD-like N-terminal" evidence="8">
    <location>
        <begin position="26"/>
        <end position="223"/>
    </location>
</feature>
<feature type="chain" id="PRO_5036862845" evidence="6">
    <location>
        <begin position="18"/>
        <end position="629"/>
    </location>
</feature>
<keyword evidence="5" id="KW-0998">Cell outer membrane</keyword>
<gene>
    <name evidence="9" type="ORF">K8V07_17585</name>
</gene>
<dbReference type="AlphaFoldDB" id="A0A921I9G1"/>
<dbReference type="GO" id="GO:0009279">
    <property type="term" value="C:cell outer membrane"/>
    <property type="evidence" value="ECO:0007669"/>
    <property type="project" value="UniProtKB-SubCell"/>
</dbReference>
<evidence type="ECO:0000256" key="2">
    <source>
        <dbReference type="ARBA" id="ARBA00006275"/>
    </source>
</evidence>
<dbReference type="InterPro" id="IPR033985">
    <property type="entry name" value="SusD-like_N"/>
</dbReference>
<dbReference type="Pfam" id="PF07980">
    <property type="entry name" value="SusD_RagB"/>
    <property type="match status" value="1"/>
</dbReference>
<keyword evidence="3 6" id="KW-0732">Signal</keyword>
<evidence type="ECO:0000259" key="7">
    <source>
        <dbReference type="Pfam" id="PF07980"/>
    </source>
</evidence>
<keyword evidence="4" id="KW-0472">Membrane</keyword>
<dbReference type="Proteomes" id="UP000747074">
    <property type="component" value="Unassembled WGS sequence"/>
</dbReference>
<dbReference type="EMBL" id="DYVL01000193">
    <property type="protein sequence ID" value="HJG13725.1"/>
    <property type="molecule type" value="Genomic_DNA"/>
</dbReference>
<reference evidence="9" key="1">
    <citation type="journal article" date="2021" name="PeerJ">
        <title>Extensive microbial diversity within the chicken gut microbiome revealed by metagenomics and culture.</title>
        <authorList>
            <person name="Gilroy R."/>
            <person name="Ravi A."/>
            <person name="Getino M."/>
            <person name="Pursley I."/>
            <person name="Horton D.L."/>
            <person name="Alikhan N.F."/>
            <person name="Baker D."/>
            <person name="Gharbi K."/>
            <person name="Hall N."/>
            <person name="Watson M."/>
            <person name="Adriaenssens E.M."/>
            <person name="Foster-Nyarko E."/>
            <person name="Jarju S."/>
            <person name="Secka A."/>
            <person name="Antonio M."/>
            <person name="Oren A."/>
            <person name="Chaudhuri R.R."/>
            <person name="La Ragione R."/>
            <person name="Hildebrand F."/>
            <person name="Pallen M.J."/>
        </authorList>
    </citation>
    <scope>NUCLEOTIDE SEQUENCE</scope>
    <source>
        <strain evidence="9">CHK154-13316</strain>
    </source>
</reference>
<evidence type="ECO:0000313" key="10">
    <source>
        <dbReference type="Proteomes" id="UP000747074"/>
    </source>
</evidence>
<accession>A0A921I9G1</accession>
<dbReference type="InterPro" id="IPR012944">
    <property type="entry name" value="SusD_RagB_dom"/>
</dbReference>
<evidence type="ECO:0000259" key="8">
    <source>
        <dbReference type="Pfam" id="PF14322"/>
    </source>
</evidence>
<proteinExistence type="inferred from homology"/>
<comment type="subcellular location">
    <subcellularLocation>
        <location evidence="1">Cell outer membrane</location>
    </subcellularLocation>
</comment>
<protein>
    <submittedName>
        <fullName evidence="9">RagB/SusD family nutrient uptake outer membrane protein</fullName>
    </submittedName>
</protein>
<comment type="caution">
    <text evidence="9">The sequence shown here is derived from an EMBL/GenBank/DDBJ whole genome shotgun (WGS) entry which is preliminary data.</text>
</comment>
<name>A0A921I9G1_9BACE</name>
<evidence type="ECO:0000256" key="5">
    <source>
        <dbReference type="ARBA" id="ARBA00023237"/>
    </source>
</evidence>
<evidence type="ECO:0000256" key="6">
    <source>
        <dbReference type="SAM" id="SignalP"/>
    </source>
</evidence>
<dbReference type="InterPro" id="IPR011990">
    <property type="entry name" value="TPR-like_helical_dom_sf"/>
</dbReference>
<sequence length="629" mass="72352">MKNIINRLLTIGLFSVAALGMLSSCDYLDQQPENLKTTDKIWQTRSDVEAYLYNVYGYIERNTDDPTTLGFSDETSCVLSGAFVRKMVEGNYGPGDNAQDRWGHYYQGIQKALTFETNIDRVPDNIVSADLKNQYKAESRFLRGWFYWNLLRLYGPFVICEKPAELDENFNTYARAPFDQCVEYICGLMESTYGILPVIWASNANLGRPTEGAAKAVISQVRLLAASELWNGSETEAPRYKDFKDKDGQLLAPQTYDPHKWELAAEAAKDVIDLGIYHLYRNTESGDRSFDPYLSCRELFMNGTHAEVIFATHMAGDNWLYGHDIRCTPGSKGFCMSNATQNIVDAFLTADGYDINDDDSYTERGFVQNDDPRHFGSVRNEIERGYRRGEHNMYVNREPRFYAFVHYNARPVLSAISADDYNHFSSAANQDGFGRAEYYLSGQSGATGSRVDFTGYNVAKRVSTTSSIRNDQASYRPYIHIRYAEILLNYIEALNEYNPGHSDILSYFQEIRSRAGITNPLTRLYPEAAGNKAEMRKWILRERQIELAFEGDRFWTLQRRLLFEKEENRKIYSMNVQANDGGQGFQFEGFYERKLLQTRYWDNKMYLYPILQSEIDRNRALVQNPGWGQ</sequence>
<evidence type="ECO:0000256" key="4">
    <source>
        <dbReference type="ARBA" id="ARBA00023136"/>
    </source>
</evidence>
<dbReference type="Pfam" id="PF14322">
    <property type="entry name" value="SusD-like_3"/>
    <property type="match status" value="1"/>
</dbReference>
<evidence type="ECO:0000256" key="1">
    <source>
        <dbReference type="ARBA" id="ARBA00004442"/>
    </source>
</evidence>
<dbReference type="PROSITE" id="PS51257">
    <property type="entry name" value="PROKAR_LIPOPROTEIN"/>
    <property type="match status" value="1"/>
</dbReference>
<feature type="signal peptide" evidence="6">
    <location>
        <begin position="1"/>
        <end position="17"/>
    </location>
</feature>
<dbReference type="SUPFAM" id="SSF48452">
    <property type="entry name" value="TPR-like"/>
    <property type="match status" value="1"/>
</dbReference>